<dbReference type="SMART" id="SM00369">
    <property type="entry name" value="LRR_TYP"/>
    <property type="match status" value="10"/>
</dbReference>
<dbReference type="PANTHER" id="PTHR24366:SF170">
    <property type="entry name" value="RE50361P"/>
    <property type="match status" value="1"/>
</dbReference>
<evidence type="ECO:0000256" key="2">
    <source>
        <dbReference type="ARBA" id="ARBA00022737"/>
    </source>
</evidence>
<dbReference type="OrthoDB" id="6022531at2759"/>
<evidence type="ECO:0000313" key="6">
    <source>
        <dbReference type="Proteomes" id="UP000008792"/>
    </source>
</evidence>
<dbReference type="InterPro" id="IPR032675">
    <property type="entry name" value="LRR_dom_sf"/>
</dbReference>
<dbReference type="InParanoid" id="B4LHZ5"/>
<protein>
    <recommendedName>
        <fullName evidence="7">LRRCT domain-containing protein</fullName>
    </recommendedName>
</protein>
<keyword evidence="3" id="KW-0812">Transmembrane</keyword>
<dbReference type="EMBL" id="CH940647">
    <property type="protein sequence ID" value="EDW68539.1"/>
    <property type="molecule type" value="Genomic_DNA"/>
</dbReference>
<dbReference type="OMA" id="RSSIVFH"/>
<dbReference type="eggNOG" id="KOG0619">
    <property type="taxonomic scope" value="Eukaryota"/>
</dbReference>
<accession>B4LHZ5</accession>
<evidence type="ECO:0000256" key="1">
    <source>
        <dbReference type="ARBA" id="ARBA00022614"/>
    </source>
</evidence>
<dbReference type="PROSITE" id="PS51450">
    <property type="entry name" value="LRR"/>
    <property type="match status" value="4"/>
</dbReference>
<dbReference type="Pfam" id="PF13855">
    <property type="entry name" value="LRR_8"/>
    <property type="match status" value="3"/>
</dbReference>
<dbReference type="Pfam" id="PF00560">
    <property type="entry name" value="LRR_1"/>
    <property type="match status" value="1"/>
</dbReference>
<dbReference type="GO" id="GO:0005886">
    <property type="term" value="C:plasma membrane"/>
    <property type="evidence" value="ECO:0007669"/>
    <property type="project" value="TreeGrafter"/>
</dbReference>
<evidence type="ECO:0000313" key="5">
    <source>
        <dbReference type="EMBL" id="EDW68539.1"/>
    </source>
</evidence>
<sequence length="566" mass="64404">MRIRNVWLLLLLFVLSRKDRALAGDVYLSCDEFEQHLYMDPGEAFCTVTGFIVTHSQNVVVKNFLPGNMVKFMKFYDSTLLYVPFHLFETFTHLKTLDVSYTSILELTRNTFSAASNLTYLNLSYNNLTSVQTSVFIGANALMRLDLSYNRISQLSENAFCGLHILNKLQLTGNRLSELHKDIFKDNEYLESVSLESNALSYVQPEVFSRMRRIKEVNLSNNKLIRIHPDTFTEAASLESLLLATNSLNTFQLTNKSIVHQLHLDYNHLTNLTVNATRFVRANYNNISSIQMHQALQLETLELRGNRLASIANITNLTALLHLDLSYNPIGPLSVSTFDQLKRLRNLYLRATGVRELQFGMFSKQKYLEILDLSFNNLTSLNLDLFVPYLANLKQFFVDGNALSEVQGNRSFAQAFPVLQKLGISRNRFNCSYLHHLLIQPYLTDTVTLHIEPDDSTDETPHIRDVSCISLSASQQANAQPAAAIALEEPMLALHKQLELLRAHSQNLELHLLFMKLFFYAIGGSILIAVVALVTMRVRKVRRSGRYNRSSIVFQSTATMDANLNL</sequence>
<dbReference type="STRING" id="7244.B4LHZ5"/>
<feature type="signal peptide" evidence="4">
    <location>
        <begin position="1"/>
        <end position="23"/>
    </location>
</feature>
<dbReference type="Proteomes" id="UP000008792">
    <property type="component" value="Unassembled WGS sequence"/>
</dbReference>
<organism evidence="5 6">
    <name type="scientific">Drosophila virilis</name>
    <name type="common">Fruit fly</name>
    <dbReference type="NCBI Taxonomy" id="7244"/>
    <lineage>
        <taxon>Eukaryota</taxon>
        <taxon>Metazoa</taxon>
        <taxon>Ecdysozoa</taxon>
        <taxon>Arthropoda</taxon>
        <taxon>Hexapoda</taxon>
        <taxon>Insecta</taxon>
        <taxon>Pterygota</taxon>
        <taxon>Neoptera</taxon>
        <taxon>Endopterygota</taxon>
        <taxon>Diptera</taxon>
        <taxon>Brachycera</taxon>
        <taxon>Muscomorpha</taxon>
        <taxon>Ephydroidea</taxon>
        <taxon>Drosophilidae</taxon>
        <taxon>Drosophila</taxon>
    </lineage>
</organism>
<feature type="transmembrane region" description="Helical" evidence="3">
    <location>
        <begin position="517"/>
        <end position="536"/>
    </location>
</feature>
<dbReference type="InterPro" id="IPR001611">
    <property type="entry name" value="Leu-rich_rpt"/>
</dbReference>
<evidence type="ECO:0000256" key="4">
    <source>
        <dbReference type="SAM" id="SignalP"/>
    </source>
</evidence>
<keyword evidence="3" id="KW-1133">Transmembrane helix</keyword>
<evidence type="ECO:0000256" key="3">
    <source>
        <dbReference type="SAM" id="Phobius"/>
    </source>
</evidence>
<name>B4LHZ5_DROVI</name>
<keyword evidence="1" id="KW-0433">Leucine-rich repeat</keyword>
<keyword evidence="2" id="KW-0677">Repeat</keyword>
<dbReference type="AlphaFoldDB" id="B4LHZ5"/>
<dbReference type="PhylomeDB" id="B4LHZ5"/>
<keyword evidence="6" id="KW-1185">Reference proteome</keyword>
<dbReference type="GO" id="GO:0007616">
    <property type="term" value="P:long-term memory"/>
    <property type="evidence" value="ECO:0007669"/>
    <property type="project" value="TreeGrafter"/>
</dbReference>
<dbReference type="HOGENOM" id="CLU_034326_0_0_1"/>
<proteinExistence type="predicted"/>
<gene>
    <name evidence="5" type="primary">Dvir\GJ12644</name>
    <name evidence="5" type="ORF">Dvir_GJ12644</name>
</gene>
<dbReference type="InterPro" id="IPR003591">
    <property type="entry name" value="Leu-rich_rpt_typical-subtyp"/>
</dbReference>
<keyword evidence="3" id="KW-0472">Membrane</keyword>
<evidence type="ECO:0008006" key="7">
    <source>
        <dbReference type="Google" id="ProtNLM"/>
    </source>
</evidence>
<dbReference type="SUPFAM" id="SSF52058">
    <property type="entry name" value="L domain-like"/>
    <property type="match status" value="1"/>
</dbReference>
<dbReference type="KEGG" id="dvi:6623667"/>
<reference evidence="5 6" key="1">
    <citation type="journal article" date="2007" name="Nature">
        <title>Evolution of genes and genomes on the Drosophila phylogeny.</title>
        <authorList>
            <consortium name="Drosophila 12 Genomes Consortium"/>
            <person name="Clark A.G."/>
            <person name="Eisen M.B."/>
            <person name="Smith D.R."/>
            <person name="Bergman C.M."/>
            <person name="Oliver B."/>
            <person name="Markow T.A."/>
            <person name="Kaufman T.C."/>
            <person name="Kellis M."/>
            <person name="Gelbart W."/>
            <person name="Iyer V.N."/>
            <person name="Pollard D.A."/>
            <person name="Sackton T.B."/>
            <person name="Larracuente A.M."/>
            <person name="Singh N.D."/>
            <person name="Abad J.P."/>
            <person name="Abt D.N."/>
            <person name="Adryan B."/>
            <person name="Aguade M."/>
            <person name="Akashi H."/>
            <person name="Anderson W.W."/>
            <person name="Aquadro C.F."/>
            <person name="Ardell D.H."/>
            <person name="Arguello R."/>
            <person name="Artieri C.G."/>
            <person name="Barbash D.A."/>
            <person name="Barker D."/>
            <person name="Barsanti P."/>
            <person name="Batterham P."/>
            <person name="Batzoglou S."/>
            <person name="Begun D."/>
            <person name="Bhutkar A."/>
            <person name="Blanco E."/>
            <person name="Bosak S.A."/>
            <person name="Bradley R.K."/>
            <person name="Brand A.D."/>
            <person name="Brent M.R."/>
            <person name="Brooks A.N."/>
            <person name="Brown R.H."/>
            <person name="Butlin R.K."/>
            <person name="Caggese C."/>
            <person name="Calvi B.R."/>
            <person name="Bernardo de Carvalho A."/>
            <person name="Caspi A."/>
            <person name="Castrezana S."/>
            <person name="Celniker S.E."/>
            <person name="Chang J.L."/>
            <person name="Chapple C."/>
            <person name="Chatterji S."/>
            <person name="Chinwalla A."/>
            <person name="Civetta A."/>
            <person name="Clifton S.W."/>
            <person name="Comeron J.M."/>
            <person name="Costello J.C."/>
            <person name="Coyne J.A."/>
            <person name="Daub J."/>
            <person name="David R.G."/>
            <person name="Delcher A.L."/>
            <person name="Delehaunty K."/>
            <person name="Do C.B."/>
            <person name="Ebling H."/>
            <person name="Edwards K."/>
            <person name="Eickbush T."/>
            <person name="Evans J.D."/>
            <person name="Filipski A."/>
            <person name="Findeiss S."/>
            <person name="Freyhult E."/>
            <person name="Fulton L."/>
            <person name="Fulton R."/>
            <person name="Garcia A.C."/>
            <person name="Gardiner A."/>
            <person name="Garfield D.A."/>
            <person name="Garvin B.E."/>
            <person name="Gibson G."/>
            <person name="Gilbert D."/>
            <person name="Gnerre S."/>
            <person name="Godfrey J."/>
            <person name="Good R."/>
            <person name="Gotea V."/>
            <person name="Gravely B."/>
            <person name="Greenberg A.J."/>
            <person name="Griffiths-Jones S."/>
            <person name="Gross S."/>
            <person name="Guigo R."/>
            <person name="Gustafson E.A."/>
            <person name="Haerty W."/>
            <person name="Hahn M.W."/>
            <person name="Halligan D.L."/>
            <person name="Halpern A.L."/>
            <person name="Halter G.M."/>
            <person name="Han M.V."/>
            <person name="Heger A."/>
            <person name="Hillier L."/>
            <person name="Hinrichs A.S."/>
            <person name="Holmes I."/>
            <person name="Hoskins R.A."/>
            <person name="Hubisz M.J."/>
            <person name="Hultmark D."/>
            <person name="Huntley M.A."/>
            <person name="Jaffe D.B."/>
            <person name="Jagadeeshan S."/>
            <person name="Jeck W.R."/>
            <person name="Johnson J."/>
            <person name="Jones C.D."/>
            <person name="Jordan W.C."/>
            <person name="Karpen G.H."/>
            <person name="Kataoka E."/>
            <person name="Keightley P.D."/>
            <person name="Kheradpour P."/>
            <person name="Kirkness E.F."/>
            <person name="Koerich L.B."/>
            <person name="Kristiansen K."/>
            <person name="Kudrna D."/>
            <person name="Kulathinal R.J."/>
            <person name="Kumar S."/>
            <person name="Kwok R."/>
            <person name="Lander E."/>
            <person name="Langley C.H."/>
            <person name="Lapoint R."/>
            <person name="Lazzaro B.P."/>
            <person name="Lee S.J."/>
            <person name="Levesque L."/>
            <person name="Li R."/>
            <person name="Lin C.F."/>
            <person name="Lin M.F."/>
            <person name="Lindblad-Toh K."/>
            <person name="Llopart A."/>
            <person name="Long M."/>
            <person name="Low L."/>
            <person name="Lozovsky E."/>
            <person name="Lu J."/>
            <person name="Luo M."/>
            <person name="Machado C.A."/>
            <person name="Makalowski W."/>
            <person name="Marzo M."/>
            <person name="Matsuda M."/>
            <person name="Matzkin L."/>
            <person name="McAllister B."/>
            <person name="McBride C.S."/>
            <person name="McKernan B."/>
            <person name="McKernan K."/>
            <person name="Mendez-Lago M."/>
            <person name="Minx P."/>
            <person name="Mollenhauer M.U."/>
            <person name="Montooth K."/>
            <person name="Mount S.M."/>
            <person name="Mu X."/>
            <person name="Myers E."/>
            <person name="Negre B."/>
            <person name="Newfeld S."/>
            <person name="Nielsen R."/>
            <person name="Noor M.A."/>
            <person name="O'Grady P."/>
            <person name="Pachter L."/>
            <person name="Papaceit M."/>
            <person name="Parisi M.J."/>
            <person name="Parisi M."/>
            <person name="Parts L."/>
            <person name="Pedersen J.S."/>
            <person name="Pesole G."/>
            <person name="Phillippy A.M."/>
            <person name="Ponting C.P."/>
            <person name="Pop M."/>
            <person name="Porcelli D."/>
            <person name="Powell J.R."/>
            <person name="Prohaska S."/>
            <person name="Pruitt K."/>
            <person name="Puig M."/>
            <person name="Quesneville H."/>
            <person name="Ram K.R."/>
            <person name="Rand D."/>
            <person name="Rasmussen M.D."/>
            <person name="Reed L.K."/>
            <person name="Reenan R."/>
            <person name="Reily A."/>
            <person name="Remington K.A."/>
            <person name="Rieger T.T."/>
            <person name="Ritchie M.G."/>
            <person name="Robin C."/>
            <person name="Rogers Y.H."/>
            <person name="Rohde C."/>
            <person name="Rozas J."/>
            <person name="Rubenfield M.J."/>
            <person name="Ruiz A."/>
            <person name="Russo S."/>
            <person name="Salzberg S.L."/>
            <person name="Sanchez-Gracia A."/>
            <person name="Saranga D.J."/>
            <person name="Sato H."/>
            <person name="Schaeffer S.W."/>
            <person name="Schatz M.C."/>
            <person name="Schlenke T."/>
            <person name="Schwartz R."/>
            <person name="Segarra C."/>
            <person name="Singh R.S."/>
            <person name="Sirot L."/>
            <person name="Sirota M."/>
            <person name="Sisneros N.B."/>
            <person name="Smith C.D."/>
            <person name="Smith T.F."/>
            <person name="Spieth J."/>
            <person name="Stage D.E."/>
            <person name="Stark A."/>
            <person name="Stephan W."/>
            <person name="Strausberg R.L."/>
            <person name="Strempel S."/>
            <person name="Sturgill D."/>
            <person name="Sutton G."/>
            <person name="Sutton G.G."/>
            <person name="Tao W."/>
            <person name="Teichmann S."/>
            <person name="Tobari Y.N."/>
            <person name="Tomimura Y."/>
            <person name="Tsolas J.M."/>
            <person name="Valente V.L."/>
            <person name="Venter E."/>
            <person name="Venter J.C."/>
            <person name="Vicario S."/>
            <person name="Vieira F.G."/>
            <person name="Vilella A.J."/>
            <person name="Villasante A."/>
            <person name="Walenz B."/>
            <person name="Wang J."/>
            <person name="Wasserman M."/>
            <person name="Watts T."/>
            <person name="Wilson D."/>
            <person name="Wilson R.K."/>
            <person name="Wing R.A."/>
            <person name="Wolfner M.F."/>
            <person name="Wong A."/>
            <person name="Wong G.K."/>
            <person name="Wu C.I."/>
            <person name="Wu G."/>
            <person name="Yamamoto D."/>
            <person name="Yang H.P."/>
            <person name="Yang S.P."/>
            <person name="Yorke J.A."/>
            <person name="Yoshida K."/>
            <person name="Zdobnov E."/>
            <person name="Zhang P."/>
            <person name="Zhang Y."/>
            <person name="Zimin A.V."/>
            <person name="Baldwin J."/>
            <person name="Abdouelleil A."/>
            <person name="Abdulkadir J."/>
            <person name="Abebe A."/>
            <person name="Abera B."/>
            <person name="Abreu J."/>
            <person name="Acer S.C."/>
            <person name="Aftuck L."/>
            <person name="Alexander A."/>
            <person name="An P."/>
            <person name="Anderson E."/>
            <person name="Anderson S."/>
            <person name="Arachi H."/>
            <person name="Azer M."/>
            <person name="Bachantsang P."/>
            <person name="Barry A."/>
            <person name="Bayul T."/>
            <person name="Berlin A."/>
            <person name="Bessette D."/>
            <person name="Bloom T."/>
            <person name="Blye J."/>
            <person name="Boguslavskiy L."/>
            <person name="Bonnet C."/>
            <person name="Boukhgalter B."/>
            <person name="Bourzgui I."/>
            <person name="Brown A."/>
            <person name="Cahill P."/>
            <person name="Channer S."/>
            <person name="Cheshatsang Y."/>
            <person name="Chuda L."/>
            <person name="Citroen M."/>
            <person name="Collymore A."/>
            <person name="Cooke P."/>
            <person name="Costello M."/>
            <person name="D'Aco K."/>
            <person name="Daza R."/>
            <person name="De Haan G."/>
            <person name="DeGray S."/>
            <person name="DeMaso C."/>
            <person name="Dhargay N."/>
            <person name="Dooley K."/>
            <person name="Dooley E."/>
            <person name="Doricent M."/>
            <person name="Dorje P."/>
            <person name="Dorjee K."/>
            <person name="Dupes A."/>
            <person name="Elong R."/>
            <person name="Falk J."/>
            <person name="Farina A."/>
            <person name="Faro S."/>
            <person name="Ferguson D."/>
            <person name="Fisher S."/>
            <person name="Foley C.D."/>
            <person name="Franke A."/>
            <person name="Friedrich D."/>
            <person name="Gadbois L."/>
            <person name="Gearin G."/>
            <person name="Gearin C.R."/>
            <person name="Giannoukos G."/>
            <person name="Goode T."/>
            <person name="Graham J."/>
            <person name="Grandbois E."/>
            <person name="Grewal S."/>
            <person name="Gyaltsen K."/>
            <person name="Hafez N."/>
            <person name="Hagos B."/>
            <person name="Hall J."/>
            <person name="Henson C."/>
            <person name="Hollinger A."/>
            <person name="Honan T."/>
            <person name="Huard M.D."/>
            <person name="Hughes L."/>
            <person name="Hurhula B."/>
            <person name="Husby M.E."/>
            <person name="Kamat A."/>
            <person name="Kanga B."/>
            <person name="Kashin S."/>
            <person name="Khazanovich D."/>
            <person name="Kisner P."/>
            <person name="Lance K."/>
            <person name="Lara M."/>
            <person name="Lee W."/>
            <person name="Lennon N."/>
            <person name="Letendre F."/>
            <person name="LeVine R."/>
            <person name="Lipovsky A."/>
            <person name="Liu X."/>
            <person name="Liu J."/>
            <person name="Liu S."/>
            <person name="Lokyitsang T."/>
            <person name="Lokyitsang Y."/>
            <person name="Lubonja R."/>
            <person name="Lui A."/>
            <person name="MacDonald P."/>
            <person name="Magnisalis V."/>
            <person name="Maru K."/>
            <person name="Matthews C."/>
            <person name="McCusker W."/>
            <person name="McDonough S."/>
            <person name="Mehta T."/>
            <person name="Meldrim J."/>
            <person name="Meneus L."/>
            <person name="Mihai O."/>
            <person name="Mihalev A."/>
            <person name="Mihova T."/>
            <person name="Mittelman R."/>
            <person name="Mlenga V."/>
            <person name="Montmayeur A."/>
            <person name="Mulrain L."/>
            <person name="Navidi A."/>
            <person name="Naylor J."/>
            <person name="Negash T."/>
            <person name="Nguyen T."/>
            <person name="Nguyen N."/>
            <person name="Nicol R."/>
            <person name="Norbu C."/>
            <person name="Norbu N."/>
            <person name="Novod N."/>
            <person name="O'Neill B."/>
            <person name="Osman S."/>
            <person name="Markiewicz E."/>
            <person name="Oyono O.L."/>
            <person name="Patti C."/>
            <person name="Phunkhang P."/>
            <person name="Pierre F."/>
            <person name="Priest M."/>
            <person name="Raghuraman S."/>
            <person name="Rege F."/>
            <person name="Reyes R."/>
            <person name="Rise C."/>
            <person name="Rogov P."/>
            <person name="Ross K."/>
            <person name="Ryan E."/>
            <person name="Settipalli S."/>
            <person name="Shea T."/>
            <person name="Sherpa N."/>
            <person name="Shi L."/>
            <person name="Shih D."/>
            <person name="Sparrow T."/>
            <person name="Spaulding J."/>
            <person name="Stalker J."/>
            <person name="Stange-Thomann N."/>
            <person name="Stavropoulos S."/>
            <person name="Stone C."/>
            <person name="Strader C."/>
            <person name="Tesfaye S."/>
            <person name="Thomson T."/>
            <person name="Thoulutsang Y."/>
            <person name="Thoulutsang D."/>
            <person name="Topham K."/>
            <person name="Topping I."/>
            <person name="Tsamla T."/>
            <person name="Vassiliev H."/>
            <person name="Vo A."/>
            <person name="Wangchuk T."/>
            <person name="Wangdi T."/>
            <person name="Weiand M."/>
            <person name="Wilkinson J."/>
            <person name="Wilson A."/>
            <person name="Yadav S."/>
            <person name="Young G."/>
            <person name="Yu Q."/>
            <person name="Zembek L."/>
            <person name="Zhong D."/>
            <person name="Zimmer A."/>
            <person name="Zwirko Z."/>
            <person name="Jaffe D.B."/>
            <person name="Alvarez P."/>
            <person name="Brockman W."/>
            <person name="Butler J."/>
            <person name="Chin C."/>
            <person name="Gnerre S."/>
            <person name="Grabherr M."/>
            <person name="Kleber M."/>
            <person name="Mauceli E."/>
            <person name="MacCallum I."/>
        </authorList>
    </citation>
    <scope>NUCLEOTIDE SEQUENCE [LARGE SCALE GENOMIC DNA]</scope>
    <source>
        <strain evidence="6">Tucson 15010-1051.87</strain>
    </source>
</reference>
<feature type="chain" id="PRO_5002816015" description="LRRCT domain-containing protein" evidence="4">
    <location>
        <begin position="24"/>
        <end position="566"/>
    </location>
</feature>
<dbReference type="PANTHER" id="PTHR24366">
    <property type="entry name" value="IG(IMMUNOGLOBULIN) AND LRR(LEUCINE RICH REPEAT) DOMAINS"/>
    <property type="match status" value="1"/>
</dbReference>
<keyword evidence="4" id="KW-0732">Signal</keyword>
<dbReference type="Gene3D" id="3.80.10.10">
    <property type="entry name" value="Ribonuclease Inhibitor"/>
    <property type="match status" value="2"/>
</dbReference>